<evidence type="ECO:0000313" key="2">
    <source>
        <dbReference type="Proteomes" id="UP000061569"/>
    </source>
</evidence>
<proteinExistence type="predicted"/>
<protein>
    <submittedName>
        <fullName evidence="1">Uncharacterized protein</fullName>
    </submittedName>
</protein>
<sequence>MSAGVVRTLRFVVPDEQGAGTVRYWRSRPPEERLQETLNLHRQGNELFKNGNPPFAYVLELRDVPAP</sequence>
<accession>A0A0S2DE51</accession>
<gene>
    <name evidence="1" type="ORF">GLE_1259</name>
</gene>
<evidence type="ECO:0000313" key="1">
    <source>
        <dbReference type="EMBL" id="ALN56616.1"/>
    </source>
</evidence>
<dbReference type="PATRIC" id="fig|69.6.peg.1243"/>
<dbReference type="STRING" id="69.GLE_1259"/>
<reference evidence="1 2" key="1">
    <citation type="submission" date="2015-11" db="EMBL/GenBank/DDBJ databases">
        <title>Genome sequences of Lysobacter enzymogenes strain C3 and Lysobacter antibioticus ATCC 29479.</title>
        <authorList>
            <person name="Kobayashi D.Y."/>
        </authorList>
    </citation>
    <scope>NUCLEOTIDE SEQUENCE [LARGE SCALE GENOMIC DNA]</scope>
    <source>
        <strain evidence="1 2">C3</strain>
    </source>
</reference>
<organism evidence="1 2">
    <name type="scientific">Lysobacter enzymogenes</name>
    <dbReference type="NCBI Taxonomy" id="69"/>
    <lineage>
        <taxon>Bacteria</taxon>
        <taxon>Pseudomonadati</taxon>
        <taxon>Pseudomonadota</taxon>
        <taxon>Gammaproteobacteria</taxon>
        <taxon>Lysobacterales</taxon>
        <taxon>Lysobacteraceae</taxon>
        <taxon>Lysobacter</taxon>
    </lineage>
</organism>
<dbReference type="OrthoDB" id="6026773at2"/>
<dbReference type="EMBL" id="CP013140">
    <property type="protein sequence ID" value="ALN56616.1"/>
    <property type="molecule type" value="Genomic_DNA"/>
</dbReference>
<dbReference type="Proteomes" id="UP000061569">
    <property type="component" value="Chromosome"/>
</dbReference>
<dbReference type="KEGG" id="lez:GLE_1259"/>
<dbReference type="AlphaFoldDB" id="A0A0S2DE51"/>
<name>A0A0S2DE51_LYSEN</name>